<dbReference type="Proteomes" id="UP000664209">
    <property type="component" value="Unassembled WGS sequence"/>
</dbReference>
<reference evidence="3" key="1">
    <citation type="submission" date="2021-03" db="EMBL/GenBank/DDBJ databases">
        <title>Actinotalea soli sp. nov., isolated from soil.</title>
        <authorList>
            <person name="Ping W."/>
            <person name="Zhang J."/>
        </authorList>
    </citation>
    <scope>NUCLEOTIDE SEQUENCE</scope>
    <source>
        <strain evidence="3">BY-33</strain>
    </source>
</reference>
<keyword evidence="2" id="KW-1133">Transmembrane helix</keyword>
<sequence length="252" mass="25963">MATDPHPTPGRATPGPGTPDGAADEALPADDLPDDDPLDLAQVAALIAAQQDRVRAATDLDGRLLYGSWGVAWLIGFLMMWLAALEDPPVEVPRLAAGLTFFALLVGAAAITTVHLSRRNAGIRGAAAIQGEMTGWAWILSFAGVGALSYALGRLDASPAIMGTVMPVLSSLLVGVLYMTGAAVWIDRSGFRLGVWISSVTIVAAIVGHPHMLLVMALAGGGGLLAGAFVEGVQRRRAEAARARDAIPSVGS</sequence>
<evidence type="ECO:0000313" key="4">
    <source>
        <dbReference type="Proteomes" id="UP000664209"/>
    </source>
</evidence>
<gene>
    <name evidence="3" type="ORF">J4G33_04660</name>
</gene>
<dbReference type="RefSeq" id="WP_208054780.1">
    <property type="nucleotide sequence ID" value="NZ_JAGEMK010000002.1"/>
</dbReference>
<proteinExistence type="predicted"/>
<dbReference type="PROSITE" id="PS00387">
    <property type="entry name" value="PPASE"/>
    <property type="match status" value="1"/>
</dbReference>
<organism evidence="3 4">
    <name type="scientific">Actinotalea soli</name>
    <dbReference type="NCBI Taxonomy" id="2819234"/>
    <lineage>
        <taxon>Bacteria</taxon>
        <taxon>Bacillati</taxon>
        <taxon>Actinomycetota</taxon>
        <taxon>Actinomycetes</taxon>
        <taxon>Micrococcales</taxon>
        <taxon>Cellulomonadaceae</taxon>
        <taxon>Actinotalea</taxon>
    </lineage>
</organism>
<feature type="transmembrane region" description="Helical" evidence="2">
    <location>
        <begin position="135"/>
        <end position="153"/>
    </location>
</feature>
<feature type="transmembrane region" description="Helical" evidence="2">
    <location>
        <begin position="64"/>
        <end position="83"/>
    </location>
</feature>
<dbReference type="EMBL" id="JAGEMK010000002">
    <property type="protein sequence ID" value="MBO1751090.1"/>
    <property type="molecule type" value="Genomic_DNA"/>
</dbReference>
<evidence type="ECO:0000256" key="2">
    <source>
        <dbReference type="SAM" id="Phobius"/>
    </source>
</evidence>
<keyword evidence="4" id="KW-1185">Reference proteome</keyword>
<feature type="compositionally biased region" description="Low complexity" evidence="1">
    <location>
        <begin position="9"/>
        <end position="26"/>
    </location>
</feature>
<feature type="transmembrane region" description="Helical" evidence="2">
    <location>
        <begin position="159"/>
        <end position="178"/>
    </location>
</feature>
<evidence type="ECO:0000256" key="1">
    <source>
        <dbReference type="SAM" id="MobiDB-lite"/>
    </source>
</evidence>
<comment type="caution">
    <text evidence="3">The sequence shown here is derived from an EMBL/GenBank/DDBJ whole genome shotgun (WGS) entry which is preliminary data.</text>
</comment>
<feature type="transmembrane region" description="Helical" evidence="2">
    <location>
        <begin position="190"/>
        <end position="207"/>
    </location>
</feature>
<feature type="transmembrane region" description="Helical" evidence="2">
    <location>
        <begin position="213"/>
        <end position="233"/>
    </location>
</feature>
<keyword evidence="2" id="KW-0812">Transmembrane</keyword>
<evidence type="ECO:0000313" key="3">
    <source>
        <dbReference type="EMBL" id="MBO1751090.1"/>
    </source>
</evidence>
<feature type="region of interest" description="Disordered" evidence="1">
    <location>
        <begin position="1"/>
        <end position="34"/>
    </location>
</feature>
<keyword evidence="2" id="KW-0472">Membrane</keyword>
<feature type="transmembrane region" description="Helical" evidence="2">
    <location>
        <begin position="95"/>
        <end position="114"/>
    </location>
</feature>
<protein>
    <submittedName>
        <fullName evidence="3">Uncharacterized protein</fullName>
    </submittedName>
</protein>
<accession>A0A939RUA3</accession>
<name>A0A939RUA3_9CELL</name>
<dbReference type="AlphaFoldDB" id="A0A939RUA3"/>